<comment type="caution">
    <text evidence="1">The sequence shown here is derived from an EMBL/GenBank/DDBJ whole genome shotgun (WGS) entry which is preliminary data.</text>
</comment>
<dbReference type="Proteomes" id="UP001595445">
    <property type="component" value="Unassembled WGS sequence"/>
</dbReference>
<dbReference type="Gene3D" id="3.40.630.40">
    <property type="entry name" value="Zn-dependent exopeptidases"/>
    <property type="match status" value="1"/>
</dbReference>
<proteinExistence type="predicted"/>
<dbReference type="InterPro" id="IPR007709">
    <property type="entry name" value="N-FG_amidohydro"/>
</dbReference>
<reference evidence="2" key="1">
    <citation type="journal article" date="2019" name="Int. J. Syst. Evol. Microbiol.">
        <title>The Global Catalogue of Microorganisms (GCM) 10K type strain sequencing project: providing services to taxonomists for standard genome sequencing and annotation.</title>
        <authorList>
            <consortium name="The Broad Institute Genomics Platform"/>
            <consortium name="The Broad Institute Genome Sequencing Center for Infectious Disease"/>
            <person name="Wu L."/>
            <person name="Ma J."/>
        </authorList>
    </citation>
    <scope>NUCLEOTIDE SEQUENCE [LARGE SCALE GENOMIC DNA]</scope>
    <source>
        <strain evidence="2">KCTC 62102</strain>
    </source>
</reference>
<evidence type="ECO:0000313" key="1">
    <source>
        <dbReference type="EMBL" id="MFC3085846.1"/>
    </source>
</evidence>
<protein>
    <submittedName>
        <fullName evidence="1">N-formylglutamate amidohydrolase</fullName>
    </submittedName>
</protein>
<sequence>MPEILDETTEAFVLHRPLRAVGPVIFASPHSGRDYPSSFLSQALLDPSAIRSSEDAFVDQLFDCAPGLGSPLLAARVPRAYLDLNRAADELDPAVIEGISRPPHNPRVSSGLGVIPRVVAGGRAIYRGKLPLAEAEARLRRFWHPYHRALAALVEETRSAFGQAVLIDCHSMPHEAIEAHTRPGHDRPEVVLGDRYGVAAGREVVDRIESAFAGVGLRVGRNAPFAGAYVAQAYGRPSRGVHVVQVEIDRALYMDEARIEPLAGFQAFRAQIAQVVVELVRPEGMALAAE</sequence>
<organism evidence="1 2">
    <name type="scientific">Tabrizicola soli</name>
    <dbReference type="NCBI Taxonomy" id="2185115"/>
    <lineage>
        <taxon>Bacteria</taxon>
        <taxon>Pseudomonadati</taxon>
        <taxon>Pseudomonadota</taxon>
        <taxon>Alphaproteobacteria</taxon>
        <taxon>Rhodobacterales</taxon>
        <taxon>Paracoccaceae</taxon>
        <taxon>Tabrizicola</taxon>
    </lineage>
</organism>
<gene>
    <name evidence="1" type="ORF">ACFOD6_07270</name>
</gene>
<dbReference type="EMBL" id="JBHRSM010000013">
    <property type="protein sequence ID" value="MFC3085846.1"/>
    <property type="molecule type" value="Genomic_DNA"/>
</dbReference>
<keyword evidence="2" id="KW-1185">Reference proteome</keyword>
<accession>A0ABV7DSU6</accession>
<name>A0ABV7DSU6_9RHOB</name>
<dbReference type="Pfam" id="PF05013">
    <property type="entry name" value="FGase"/>
    <property type="match status" value="1"/>
</dbReference>
<dbReference type="SUPFAM" id="SSF53187">
    <property type="entry name" value="Zn-dependent exopeptidases"/>
    <property type="match status" value="1"/>
</dbReference>
<evidence type="ECO:0000313" key="2">
    <source>
        <dbReference type="Proteomes" id="UP001595445"/>
    </source>
</evidence>
<dbReference type="RefSeq" id="WP_206761042.1">
    <property type="nucleotide sequence ID" value="NZ_JAEACP010000008.1"/>
</dbReference>